<organism evidence="1">
    <name type="scientific">Microvirga ossetica</name>
    <dbReference type="NCBI Taxonomy" id="1882682"/>
    <lineage>
        <taxon>Bacteria</taxon>
        <taxon>Pseudomonadati</taxon>
        <taxon>Pseudomonadota</taxon>
        <taxon>Alphaproteobacteria</taxon>
        <taxon>Hyphomicrobiales</taxon>
        <taxon>Methylobacteriaceae</taxon>
        <taxon>Microvirga</taxon>
    </lineage>
</organism>
<dbReference type="EMBL" id="CP016616">
    <property type="protein sequence ID" value="ANY77432.1"/>
    <property type="molecule type" value="Genomic_DNA"/>
</dbReference>
<name>A0A1B2EC27_9HYPH</name>
<sequence>MTPQPIATAPQEDDQPLLLFCPDQGGWHSGIWFRGKWLAYIDTSVVLDPSHWLPVPADPPGAG</sequence>
<accession>A0A1B2EC27</accession>
<dbReference type="KEGG" id="moc:BB934_03685"/>
<evidence type="ECO:0000313" key="1">
    <source>
        <dbReference type="EMBL" id="ANY77432.1"/>
    </source>
</evidence>
<dbReference type="OrthoDB" id="7510885at2"/>
<gene>
    <name evidence="1" type="ORF">BB934_03685</name>
</gene>
<protein>
    <recommendedName>
        <fullName evidence="2">DUF551 domain-containing protein</fullName>
    </recommendedName>
</protein>
<dbReference type="RefSeq" id="WP_099508429.1">
    <property type="nucleotide sequence ID" value="NZ_CP016616.1"/>
</dbReference>
<reference evidence="1" key="1">
    <citation type="submission" date="2016-07" db="EMBL/GenBank/DDBJ databases">
        <title>Microvirga ossetica sp. nov. a new species of rhizobia isolated from root nodules of the legume species Vicia alpestris Steven originated from North Ossetia region in the Caucasus.</title>
        <authorList>
            <person name="Safronova V.I."/>
            <person name="Kuznetsova I.G."/>
            <person name="Sazanova A.L."/>
            <person name="Belimov A."/>
            <person name="Andronov E."/>
            <person name="Osledkin Y.S."/>
            <person name="Onishchuk O.P."/>
            <person name="Kurchak O.N."/>
            <person name="Shaposhnikov A.I."/>
            <person name="Willems A."/>
            <person name="Tikhonovich I.A."/>
        </authorList>
    </citation>
    <scope>NUCLEOTIDE SEQUENCE [LARGE SCALE GENOMIC DNA]</scope>
    <source>
        <strain evidence="1">V5/3M</strain>
    </source>
</reference>
<proteinExistence type="predicted"/>
<dbReference type="AlphaFoldDB" id="A0A1B2EC27"/>
<evidence type="ECO:0008006" key="2">
    <source>
        <dbReference type="Google" id="ProtNLM"/>
    </source>
</evidence>